<organism evidence="6 7">
    <name type="scientific">Dyadobacter psychrophilus</name>
    <dbReference type="NCBI Taxonomy" id="651661"/>
    <lineage>
        <taxon>Bacteria</taxon>
        <taxon>Pseudomonadati</taxon>
        <taxon>Bacteroidota</taxon>
        <taxon>Cytophagia</taxon>
        <taxon>Cytophagales</taxon>
        <taxon>Spirosomataceae</taxon>
        <taxon>Dyadobacter</taxon>
    </lineage>
</organism>
<dbReference type="NCBIfam" id="TIGR00013">
    <property type="entry name" value="taut"/>
    <property type="match status" value="1"/>
</dbReference>
<name>A0A1T5EBR9_9BACT</name>
<keyword evidence="7" id="KW-1185">Reference proteome</keyword>
<dbReference type="InterPro" id="IPR014347">
    <property type="entry name" value="Tautomerase/MIF_sf"/>
</dbReference>
<evidence type="ECO:0000313" key="7">
    <source>
        <dbReference type="Proteomes" id="UP000190897"/>
    </source>
</evidence>
<feature type="active site" description="Proton acceptor; via imino nitrogen" evidence="3">
    <location>
        <position position="2"/>
    </location>
</feature>
<dbReference type="GO" id="GO:0016853">
    <property type="term" value="F:isomerase activity"/>
    <property type="evidence" value="ECO:0007669"/>
    <property type="project" value="UniProtKB-UniRule"/>
</dbReference>
<dbReference type="Proteomes" id="UP000190897">
    <property type="component" value="Unassembled WGS sequence"/>
</dbReference>
<comment type="similarity">
    <text evidence="1 4">Belongs to the 4-oxalocrotonate tautomerase family.</text>
</comment>
<feature type="domain" description="4-oxalocrotonate tautomerase-like" evidence="5">
    <location>
        <begin position="2"/>
        <end position="60"/>
    </location>
</feature>
<evidence type="ECO:0000313" key="6">
    <source>
        <dbReference type="EMBL" id="SKB81326.1"/>
    </source>
</evidence>
<proteinExistence type="inferred from homology"/>
<dbReference type="EC" id="5.3.2.-" evidence="4"/>
<dbReference type="InterPro" id="IPR004370">
    <property type="entry name" value="4-OT-like_dom"/>
</dbReference>
<reference evidence="7" key="1">
    <citation type="submission" date="2017-02" db="EMBL/GenBank/DDBJ databases">
        <authorList>
            <person name="Varghese N."/>
            <person name="Submissions S."/>
        </authorList>
    </citation>
    <scope>NUCLEOTIDE SEQUENCE [LARGE SCALE GENOMIC DNA]</scope>
    <source>
        <strain evidence="7">DSM 22270</strain>
    </source>
</reference>
<dbReference type="SUPFAM" id="SSF55331">
    <property type="entry name" value="Tautomerase/MIF"/>
    <property type="match status" value="1"/>
</dbReference>
<dbReference type="STRING" id="651661.SAMN05660293_02304"/>
<protein>
    <recommendedName>
        <fullName evidence="4">Tautomerase</fullName>
        <ecNumber evidence="4">5.3.2.-</ecNumber>
    </recommendedName>
</protein>
<sequence length="77" mass="8639">MPYVKIELTREGVTREQKQALISGVTNLLSDVLDKDPNLTFVVIQEIELDDWGHAGEQVSVLREKGITATRTKTTKN</sequence>
<accession>A0A1T5EBR9</accession>
<evidence type="ECO:0000256" key="4">
    <source>
        <dbReference type="RuleBase" id="RU362032"/>
    </source>
</evidence>
<dbReference type="Pfam" id="PF01361">
    <property type="entry name" value="Tautomerase"/>
    <property type="match status" value="1"/>
</dbReference>
<evidence type="ECO:0000256" key="3">
    <source>
        <dbReference type="PIRSR" id="PIRSR618191-1"/>
    </source>
</evidence>
<evidence type="ECO:0000259" key="5">
    <source>
        <dbReference type="Pfam" id="PF01361"/>
    </source>
</evidence>
<dbReference type="EMBL" id="FUZA01000002">
    <property type="protein sequence ID" value="SKB81326.1"/>
    <property type="molecule type" value="Genomic_DNA"/>
</dbReference>
<dbReference type="OrthoDB" id="9799841at2"/>
<evidence type="ECO:0000256" key="2">
    <source>
        <dbReference type="ARBA" id="ARBA00023235"/>
    </source>
</evidence>
<dbReference type="RefSeq" id="WP_082214791.1">
    <property type="nucleotide sequence ID" value="NZ_FUZA01000002.1"/>
</dbReference>
<dbReference type="PANTHER" id="PTHR35530:SF1">
    <property type="entry name" value="2-HYDROXYMUCONATE TAUTOMERASE"/>
    <property type="match status" value="1"/>
</dbReference>
<dbReference type="Gene3D" id="3.30.429.10">
    <property type="entry name" value="Macrophage Migration Inhibitory Factor"/>
    <property type="match status" value="1"/>
</dbReference>
<dbReference type="InterPro" id="IPR018191">
    <property type="entry name" value="4-OT"/>
</dbReference>
<evidence type="ECO:0000256" key="1">
    <source>
        <dbReference type="ARBA" id="ARBA00006723"/>
    </source>
</evidence>
<dbReference type="AlphaFoldDB" id="A0A1T5EBR9"/>
<gene>
    <name evidence="6" type="ORF">SAMN05660293_02304</name>
</gene>
<keyword evidence="2 4" id="KW-0413">Isomerase</keyword>
<dbReference type="PANTHER" id="PTHR35530">
    <property type="entry name" value="TAUTOMERASE-RELATED"/>
    <property type="match status" value="1"/>
</dbReference>